<dbReference type="EMBL" id="KB320805">
    <property type="protein sequence ID" value="ELW62703.1"/>
    <property type="molecule type" value="Genomic_DNA"/>
</dbReference>
<evidence type="ECO:0000313" key="6">
    <source>
        <dbReference type="Proteomes" id="UP000011518"/>
    </source>
</evidence>
<organism evidence="5 6">
    <name type="scientific">Tupaia chinensis</name>
    <name type="common">Chinese tree shrew</name>
    <name type="synonym">Tupaia belangeri chinensis</name>
    <dbReference type="NCBI Taxonomy" id="246437"/>
    <lineage>
        <taxon>Eukaryota</taxon>
        <taxon>Metazoa</taxon>
        <taxon>Chordata</taxon>
        <taxon>Craniata</taxon>
        <taxon>Vertebrata</taxon>
        <taxon>Euteleostomi</taxon>
        <taxon>Mammalia</taxon>
        <taxon>Eutheria</taxon>
        <taxon>Euarchontoglires</taxon>
        <taxon>Scandentia</taxon>
        <taxon>Tupaiidae</taxon>
        <taxon>Tupaia</taxon>
    </lineage>
</organism>
<reference evidence="6" key="2">
    <citation type="journal article" date="2013" name="Nat. Commun.">
        <title>Genome of the Chinese tree shrew.</title>
        <authorList>
            <person name="Fan Y."/>
            <person name="Huang Z.Y."/>
            <person name="Cao C.C."/>
            <person name="Chen C.S."/>
            <person name="Chen Y.X."/>
            <person name="Fan D.D."/>
            <person name="He J."/>
            <person name="Hou H.L."/>
            <person name="Hu L."/>
            <person name="Hu X.T."/>
            <person name="Jiang X.T."/>
            <person name="Lai R."/>
            <person name="Lang Y.S."/>
            <person name="Liang B."/>
            <person name="Liao S.G."/>
            <person name="Mu D."/>
            <person name="Ma Y.Y."/>
            <person name="Niu Y.Y."/>
            <person name="Sun X.Q."/>
            <person name="Xia J.Q."/>
            <person name="Xiao J."/>
            <person name="Xiong Z.Q."/>
            <person name="Xu L."/>
            <person name="Yang L."/>
            <person name="Zhang Y."/>
            <person name="Zhao W."/>
            <person name="Zhao X.D."/>
            <person name="Zheng Y.T."/>
            <person name="Zhou J.M."/>
            <person name="Zhu Y.B."/>
            <person name="Zhang G.J."/>
            <person name="Wang J."/>
            <person name="Yao Y.G."/>
        </authorList>
    </citation>
    <scope>NUCLEOTIDE SEQUENCE [LARGE SCALE GENOMIC DNA]</scope>
</reference>
<gene>
    <name evidence="5" type="ORF">TREES_T100003118</name>
</gene>
<dbReference type="STRING" id="246437.L9KJ08"/>
<dbReference type="SUPFAM" id="SSF160369">
    <property type="entry name" value="Ribosomal protein L10-like"/>
    <property type="match status" value="1"/>
</dbReference>
<dbReference type="FunCoup" id="L9KJ08">
    <property type="interactions" value="1595"/>
</dbReference>
<feature type="region of interest" description="Disordered" evidence="4">
    <location>
        <begin position="107"/>
        <end position="126"/>
    </location>
</feature>
<evidence type="ECO:0000313" key="5">
    <source>
        <dbReference type="EMBL" id="ELW62703.1"/>
    </source>
</evidence>
<dbReference type="Proteomes" id="UP000011518">
    <property type="component" value="Unassembled WGS sequence"/>
</dbReference>
<reference evidence="6" key="1">
    <citation type="submission" date="2012-07" db="EMBL/GenBank/DDBJ databases">
        <title>Genome of the Chinese tree shrew, a rising model animal genetically related to primates.</title>
        <authorList>
            <person name="Zhang G."/>
            <person name="Fan Y."/>
            <person name="Yao Y."/>
            <person name="Huang Z."/>
        </authorList>
    </citation>
    <scope>NUCLEOTIDE SEQUENCE [LARGE SCALE GENOMIC DNA]</scope>
</reference>
<dbReference type="AlphaFoldDB" id="L9KJ08"/>
<dbReference type="InterPro" id="IPR047865">
    <property type="entry name" value="Ribosomal_uL10_bac_type"/>
</dbReference>
<dbReference type="GO" id="GO:0005840">
    <property type="term" value="C:ribosome"/>
    <property type="evidence" value="ECO:0007669"/>
    <property type="project" value="UniProtKB-KW"/>
</dbReference>
<name>L9KJ08_TUPCH</name>
<dbReference type="InterPro" id="IPR043141">
    <property type="entry name" value="Ribosomal_uL10-like_sf"/>
</dbReference>
<evidence type="ECO:0000256" key="3">
    <source>
        <dbReference type="ARBA" id="ARBA00035716"/>
    </source>
</evidence>
<dbReference type="PANTHER" id="PTHR11560">
    <property type="entry name" value="39S RIBOSOMAL PROTEIN L10, MITOCHONDRIAL"/>
    <property type="match status" value="1"/>
</dbReference>
<comment type="similarity">
    <text evidence="1">Belongs to the universal ribosomal protein uL10 family.</text>
</comment>
<dbReference type="Gene3D" id="3.30.70.1730">
    <property type="match status" value="1"/>
</dbReference>
<proteinExistence type="inferred from homology"/>
<evidence type="ECO:0000256" key="4">
    <source>
        <dbReference type="SAM" id="MobiDB-lite"/>
    </source>
</evidence>
<keyword evidence="5" id="KW-0687">Ribonucleoprotein</keyword>
<dbReference type="InParanoid" id="L9KJ08"/>
<accession>L9KJ08</accession>
<keyword evidence="6" id="KW-1185">Reference proteome</keyword>
<keyword evidence="5" id="KW-0689">Ribosomal protein</keyword>
<evidence type="ECO:0000256" key="1">
    <source>
        <dbReference type="ARBA" id="ARBA00008889"/>
    </source>
</evidence>
<sequence>MITVCQNMAMSAEDKLLMRHQLRKHKILMKVFLNQVLKPFLEESKCQNLLLLFGFINYSKLPSLALVQGELVGGLSFLMAQTHFLLQHQPLQLTALLDQFVRQQCPRDSAASARGKPDPPDPVPDS</sequence>
<protein>
    <recommendedName>
        <fullName evidence="2">Large ribosomal subunit protein uL10m</fullName>
    </recommendedName>
    <alternativeName>
        <fullName evidence="3">39S ribosomal protein L10, mitochondrial</fullName>
    </alternativeName>
</protein>
<evidence type="ECO:0000256" key="2">
    <source>
        <dbReference type="ARBA" id="ARBA00035707"/>
    </source>
</evidence>